<dbReference type="PANTHER" id="PTHR33361">
    <property type="entry name" value="GLR0591 PROTEIN"/>
    <property type="match status" value="1"/>
</dbReference>
<accession>A0A382VV11</accession>
<evidence type="ECO:0008006" key="2">
    <source>
        <dbReference type="Google" id="ProtNLM"/>
    </source>
</evidence>
<protein>
    <recommendedName>
        <fullName evidence="2">DUF885 domain-containing protein</fullName>
    </recommendedName>
</protein>
<dbReference type="Pfam" id="PF05960">
    <property type="entry name" value="DUF885"/>
    <property type="match status" value="1"/>
</dbReference>
<evidence type="ECO:0000313" key="1">
    <source>
        <dbReference type="EMBL" id="SVD50230.1"/>
    </source>
</evidence>
<reference evidence="1" key="1">
    <citation type="submission" date="2018-05" db="EMBL/GenBank/DDBJ databases">
        <authorList>
            <person name="Lanie J.A."/>
            <person name="Ng W.-L."/>
            <person name="Kazmierczak K.M."/>
            <person name="Andrzejewski T.M."/>
            <person name="Davidsen T.M."/>
            <person name="Wayne K.J."/>
            <person name="Tettelin H."/>
            <person name="Glass J.I."/>
            <person name="Rusch D."/>
            <person name="Podicherti R."/>
            <person name="Tsui H.-C.T."/>
            <person name="Winkler M.E."/>
        </authorList>
    </citation>
    <scope>NUCLEOTIDE SEQUENCE</scope>
</reference>
<sequence>MSDTEVRVEIERYIVWPGQACSYKMGMLKILELREKAKEKLGEDFNIKDFHSVVLEQGQPPLFIVEDLVNLMLDN</sequence>
<gene>
    <name evidence="1" type="ORF">METZ01_LOCUS403084</name>
</gene>
<dbReference type="EMBL" id="UINC01154767">
    <property type="protein sequence ID" value="SVD50230.1"/>
    <property type="molecule type" value="Genomic_DNA"/>
</dbReference>
<proteinExistence type="predicted"/>
<dbReference type="InterPro" id="IPR010281">
    <property type="entry name" value="DUF885"/>
</dbReference>
<dbReference type="PANTHER" id="PTHR33361:SF2">
    <property type="entry name" value="DUF885 DOMAIN-CONTAINING PROTEIN"/>
    <property type="match status" value="1"/>
</dbReference>
<dbReference type="AlphaFoldDB" id="A0A382VV11"/>
<name>A0A382VV11_9ZZZZ</name>
<organism evidence="1">
    <name type="scientific">marine metagenome</name>
    <dbReference type="NCBI Taxonomy" id="408172"/>
    <lineage>
        <taxon>unclassified sequences</taxon>
        <taxon>metagenomes</taxon>
        <taxon>ecological metagenomes</taxon>
    </lineage>
</organism>